<accession>A0A401G8M6</accession>
<feature type="region of interest" description="Disordered" evidence="1">
    <location>
        <begin position="245"/>
        <end position="314"/>
    </location>
</feature>
<dbReference type="GeneID" id="38775438"/>
<feature type="domain" description="SprT-like" evidence="2">
    <location>
        <begin position="329"/>
        <end position="486"/>
    </location>
</feature>
<proteinExistence type="predicted"/>
<feature type="region of interest" description="Disordered" evidence="1">
    <location>
        <begin position="92"/>
        <end position="131"/>
    </location>
</feature>
<organism evidence="3 4">
    <name type="scientific">Sparassis crispa</name>
    <dbReference type="NCBI Taxonomy" id="139825"/>
    <lineage>
        <taxon>Eukaryota</taxon>
        <taxon>Fungi</taxon>
        <taxon>Dikarya</taxon>
        <taxon>Basidiomycota</taxon>
        <taxon>Agaricomycotina</taxon>
        <taxon>Agaricomycetes</taxon>
        <taxon>Polyporales</taxon>
        <taxon>Sparassidaceae</taxon>
        <taxon>Sparassis</taxon>
    </lineage>
</organism>
<sequence>MSGYGETPDHQPLHKASSLVLNVPSRFGAHIVRQVEKDEDMDEIIPDSEEERIKQRRMKADKLKIANEGEVDVFVIPSDEDEKMPDVPQWEPIVDRFNPHTKNGNTTDSSSDNPQPVAATPRRRNPQTPRARRIILSSSLEVLDSEAEALLPAPLREPRSRTTHKPTGEVIDLTSGSSEDSDHGLPKHVEVVRVPKTKRHAVRPTPAAEQKAFIPLYVDDDGEEEANMDDGSILILDEPRSAHKPIRKTPPSAPGINTVAAGPSTSLTSATRGSDVDSTNDDTPLTAYRTPASSRTIVSPAVSTPTGKGARPPRLTKKALQAAEQAHRETYAQAFFDELNRVVFQGRIPQDTQLRWNKRLLTTAGRAKWHKSRDGVQTAQIELAVKILDCNERIRNTLSHEMCHLACWIINKDPKEGHGQIFKEWADKVMSARPDIQVTTKHSYEITYKYEWKCEKCDKIYGRHSKSINPDECVCGSCKVGKLIPLFETAQRAPKTPKTKADSQQASTKSRDSPIVLMSPIIDLTIDSVEQETPTRARRWEGAGRPKSILRAHTSDDEADVTELVHIMGVVSIGNNGSA</sequence>
<dbReference type="SMART" id="SM00731">
    <property type="entry name" value="SprT"/>
    <property type="match status" value="1"/>
</dbReference>
<gene>
    <name evidence="3" type="ORF">SCP_0114100</name>
</gene>
<evidence type="ECO:0000259" key="2">
    <source>
        <dbReference type="SMART" id="SM00731"/>
    </source>
</evidence>
<dbReference type="OrthoDB" id="20772at2759"/>
<dbReference type="RefSeq" id="XP_027609434.1">
    <property type="nucleotide sequence ID" value="XM_027753633.1"/>
</dbReference>
<dbReference type="InterPro" id="IPR006640">
    <property type="entry name" value="SprT-like_domain"/>
</dbReference>
<feature type="region of interest" description="Disordered" evidence="1">
    <location>
        <begin position="491"/>
        <end position="511"/>
    </location>
</feature>
<dbReference type="PANTHER" id="PTHR23099">
    <property type="entry name" value="TRANSCRIPTIONAL REGULATOR"/>
    <property type="match status" value="1"/>
</dbReference>
<dbReference type="PANTHER" id="PTHR23099:SF0">
    <property type="entry name" value="GERM CELL NUCLEAR ACIDIC PROTEIN"/>
    <property type="match status" value="1"/>
</dbReference>
<dbReference type="InParanoid" id="A0A401G8M6"/>
<dbReference type="GO" id="GO:0006950">
    <property type="term" value="P:response to stress"/>
    <property type="evidence" value="ECO:0007669"/>
    <property type="project" value="UniProtKB-ARBA"/>
</dbReference>
<comment type="caution">
    <text evidence="3">The sequence shown here is derived from an EMBL/GenBank/DDBJ whole genome shotgun (WGS) entry which is preliminary data.</text>
</comment>
<dbReference type="AlphaFoldDB" id="A0A401G8M6"/>
<feature type="compositionally biased region" description="Basic residues" evidence="1">
    <location>
        <begin position="121"/>
        <end position="131"/>
    </location>
</feature>
<dbReference type="STRING" id="139825.A0A401G8M6"/>
<evidence type="ECO:0000313" key="3">
    <source>
        <dbReference type="EMBL" id="GBE78521.1"/>
    </source>
</evidence>
<feature type="compositionally biased region" description="Polar residues" evidence="1">
    <location>
        <begin position="291"/>
        <end position="306"/>
    </location>
</feature>
<protein>
    <recommendedName>
        <fullName evidence="2">SprT-like domain-containing protein</fullName>
    </recommendedName>
</protein>
<dbReference type="EMBL" id="BFAD01000001">
    <property type="protein sequence ID" value="GBE78521.1"/>
    <property type="molecule type" value="Genomic_DNA"/>
</dbReference>
<feature type="region of interest" description="Disordered" evidence="1">
    <location>
        <begin position="158"/>
        <end position="184"/>
    </location>
</feature>
<dbReference type="Pfam" id="PF10263">
    <property type="entry name" value="SprT-like"/>
    <property type="match status" value="1"/>
</dbReference>
<keyword evidence="4" id="KW-1185">Reference proteome</keyword>
<reference evidence="3 4" key="1">
    <citation type="journal article" date="2018" name="Sci. Rep.">
        <title>Genome sequence of the cauliflower mushroom Sparassis crispa (Hanabiratake) and its association with beneficial usage.</title>
        <authorList>
            <person name="Kiyama R."/>
            <person name="Furutani Y."/>
            <person name="Kawaguchi K."/>
            <person name="Nakanishi T."/>
        </authorList>
    </citation>
    <scope>NUCLEOTIDE SEQUENCE [LARGE SCALE GENOMIC DNA]</scope>
</reference>
<feature type="compositionally biased region" description="Polar residues" evidence="1">
    <location>
        <begin position="100"/>
        <end position="114"/>
    </location>
</feature>
<evidence type="ECO:0000313" key="4">
    <source>
        <dbReference type="Proteomes" id="UP000287166"/>
    </source>
</evidence>
<feature type="compositionally biased region" description="Polar residues" evidence="1">
    <location>
        <begin position="263"/>
        <end position="272"/>
    </location>
</feature>
<dbReference type="GO" id="GO:0005634">
    <property type="term" value="C:nucleus"/>
    <property type="evidence" value="ECO:0007669"/>
    <property type="project" value="TreeGrafter"/>
</dbReference>
<evidence type="ECO:0000256" key="1">
    <source>
        <dbReference type="SAM" id="MobiDB-lite"/>
    </source>
</evidence>
<name>A0A401G8M6_9APHY</name>
<dbReference type="Proteomes" id="UP000287166">
    <property type="component" value="Unassembled WGS sequence"/>
</dbReference>